<feature type="transmembrane region" description="Helical" evidence="2">
    <location>
        <begin position="203"/>
        <end position="224"/>
    </location>
</feature>
<dbReference type="GO" id="GO:0005484">
    <property type="term" value="F:SNAP receptor activity"/>
    <property type="evidence" value="ECO:0007669"/>
    <property type="project" value="TreeGrafter"/>
</dbReference>
<dbReference type="SUPFAM" id="SSF58038">
    <property type="entry name" value="SNARE fusion complex"/>
    <property type="match status" value="1"/>
</dbReference>
<dbReference type="CDD" id="cd15843">
    <property type="entry name" value="R-SNARE"/>
    <property type="match status" value="1"/>
</dbReference>
<dbReference type="Gene3D" id="3.30.450.50">
    <property type="entry name" value="Longin domain"/>
    <property type="match status" value="1"/>
</dbReference>
<proteinExistence type="predicted"/>
<evidence type="ECO:0000313" key="4">
    <source>
        <dbReference type="EMBL" id="CAD8869197.1"/>
    </source>
</evidence>
<evidence type="ECO:0000256" key="2">
    <source>
        <dbReference type="SAM" id="Phobius"/>
    </source>
</evidence>
<dbReference type="EMBL" id="HBFQ01061415">
    <property type="protein sequence ID" value="CAD8869197.1"/>
    <property type="molecule type" value="Transcribed_RNA"/>
</dbReference>
<gene>
    <name evidence="4" type="ORF">NSCI0253_LOCUS43553</name>
</gene>
<dbReference type="InterPro" id="IPR042855">
    <property type="entry name" value="V_SNARE_CC"/>
</dbReference>
<keyword evidence="1" id="KW-0175">Coiled coil</keyword>
<accession>A0A7S1AYP7</accession>
<name>A0A7S1AYP7_NOCSC</name>
<dbReference type="InterPro" id="IPR011012">
    <property type="entry name" value="Longin-like_dom_sf"/>
</dbReference>
<evidence type="ECO:0000256" key="1">
    <source>
        <dbReference type="PROSITE-ProRule" id="PRU00290"/>
    </source>
</evidence>
<dbReference type="SUPFAM" id="SSF64356">
    <property type="entry name" value="SNARE-like"/>
    <property type="match status" value="1"/>
</dbReference>
<evidence type="ECO:0000259" key="3">
    <source>
        <dbReference type="PROSITE" id="PS50892"/>
    </source>
</evidence>
<dbReference type="Gene3D" id="1.20.5.110">
    <property type="match status" value="1"/>
</dbReference>
<keyword evidence="2" id="KW-1133">Transmembrane helix</keyword>
<protein>
    <recommendedName>
        <fullName evidence="3">V-SNARE coiled-coil homology domain-containing protein</fullName>
    </recommendedName>
</protein>
<organism evidence="4">
    <name type="scientific">Noctiluca scintillans</name>
    <name type="common">Sea sparkle</name>
    <name type="synonym">Red tide dinoflagellate</name>
    <dbReference type="NCBI Taxonomy" id="2966"/>
    <lineage>
        <taxon>Eukaryota</taxon>
        <taxon>Sar</taxon>
        <taxon>Alveolata</taxon>
        <taxon>Dinophyceae</taxon>
        <taxon>Noctilucales</taxon>
        <taxon>Noctilucaceae</taxon>
        <taxon>Noctiluca</taxon>
    </lineage>
</organism>
<keyword evidence="2" id="KW-0472">Membrane</keyword>
<dbReference type="GO" id="GO:0005794">
    <property type="term" value="C:Golgi apparatus"/>
    <property type="evidence" value="ECO:0007669"/>
    <property type="project" value="TreeGrafter"/>
</dbReference>
<sequence>MEGSSLPFLAVGRVRDAMSLATLSFAETSQKSTQMEEIFKKLLTAAKIKLNPGQRTRLQWNAGSVCCLMDQQGVNLYCVVTQELKYPERFAYQLLQDVMASVQDHGDLDSLGENELTAELEPRMRELIDKYENPNNFEELQAALGKVGVLKSVMQDNLKTMQNQGRDVQDLQGRTENMAQSSRVFVDQAHELRGRHQRKNMRIMICVVVVILLILALFLVGSLYHRFLNNAAGQIPAGQISAVAGYPSGNFMASTV</sequence>
<dbReference type="PANTHER" id="PTHR45806">
    <property type="entry name" value="SYNAPTOBREVIN HOMOLOG YKT6"/>
    <property type="match status" value="1"/>
</dbReference>
<reference evidence="4" key="1">
    <citation type="submission" date="2021-01" db="EMBL/GenBank/DDBJ databases">
        <authorList>
            <person name="Corre E."/>
            <person name="Pelletier E."/>
            <person name="Niang G."/>
            <person name="Scheremetjew M."/>
            <person name="Finn R."/>
            <person name="Kale V."/>
            <person name="Holt S."/>
            <person name="Cochrane G."/>
            <person name="Meng A."/>
            <person name="Brown T."/>
            <person name="Cohen L."/>
        </authorList>
    </citation>
    <scope>NUCLEOTIDE SEQUENCE</scope>
</reference>
<keyword evidence="2" id="KW-0812">Transmembrane</keyword>
<feature type="domain" description="V-SNARE coiled-coil homology" evidence="3">
    <location>
        <begin position="139"/>
        <end position="199"/>
    </location>
</feature>
<dbReference type="PANTHER" id="PTHR45806:SF1">
    <property type="entry name" value="SYNAPTOBREVIN HOMOLOG YKT6"/>
    <property type="match status" value="1"/>
</dbReference>
<dbReference type="Pfam" id="PF00957">
    <property type="entry name" value="Synaptobrevin"/>
    <property type="match status" value="1"/>
</dbReference>
<dbReference type="GO" id="GO:0006888">
    <property type="term" value="P:endoplasmic reticulum to Golgi vesicle-mediated transport"/>
    <property type="evidence" value="ECO:0007669"/>
    <property type="project" value="TreeGrafter"/>
</dbReference>
<dbReference type="AlphaFoldDB" id="A0A7S1AYP7"/>
<dbReference type="PROSITE" id="PS50892">
    <property type="entry name" value="V_SNARE"/>
    <property type="match status" value="1"/>
</dbReference>